<organism evidence="12">
    <name type="scientific">Sesamum radiatum</name>
    <name type="common">Black benniseed</name>
    <dbReference type="NCBI Taxonomy" id="300843"/>
    <lineage>
        <taxon>Eukaryota</taxon>
        <taxon>Viridiplantae</taxon>
        <taxon>Streptophyta</taxon>
        <taxon>Embryophyta</taxon>
        <taxon>Tracheophyta</taxon>
        <taxon>Spermatophyta</taxon>
        <taxon>Magnoliopsida</taxon>
        <taxon>eudicotyledons</taxon>
        <taxon>Gunneridae</taxon>
        <taxon>Pentapetalae</taxon>
        <taxon>asterids</taxon>
        <taxon>lamiids</taxon>
        <taxon>Lamiales</taxon>
        <taxon>Pedaliaceae</taxon>
        <taxon>Sesamum</taxon>
    </lineage>
</organism>
<keyword evidence="2 12" id="KW-0723">Serine/threonine-protein kinase</keyword>
<sequence>MPKCVKSFSHELGPKGGIQSAHPRAHSFNDLKELLGSLRSRFDSAKEVVNIELGSFSQEMLEILQKADSLTPDEYKMAEELMVLAQQCINMTSSEFRTKCETIVQDLTVRRQTCQVGLLKLLFTRILFILTRCTRLLHFEKESGPVNEQSLDKFRECLERIPSVDMNWVVNKGFADSDTADVLKQKDTAKKMLQGNDHTGSPSWATESRSKEPAHEQETELGMSHISIEHKRSQSALTELLDGEQFHKIHNMFQTESMNREKEKYLDDSNLVICRICEELVPAIHLEPHSYICAFADKCISKHLDVNERLLKLAELLEYLLELRNSSSHEPYVNPEILRTRTNSTLTTESYSPRCSEWRKGMDEMLEDLHEMDTACIEDSHLANLVNLKSHLLTKVNQYGSPSSNGSMASTSSTNSPRAGDTFWLDQNNLSEQEDLQQINDLADIARCVAGTDILEEGCHEFLLACMHDLQEILQHAKYKALLVDTFGGRIEILLREKYILACNQVDRTDDLGHPESARSLLDSASQSSTTSTPSHPANKDRTSIDDFDIIKPISRGAYGKVFLARKRTTGDLFAIKVLKKLDMLRKNDIDRILAERNILITVRNPFVVLALEYLHSLGIVHRDLKPDNILIGHDGHIKLTDFGLSKIGLMNCTTELSTQETAKNGILDANGQLNTDKVDSHQSAVGTPDYLAPEILLGTEHGYAADWWSVGIILFEFITGVPPFNADHPEVLVHDPNQRLGANGASEVKAHSFFSGVDWDNLTLQKAAFVPQPERMDDTSYFVSRYNSTGMEVDEISVNSDSDSSELHTNSGVEKMDECGDLAEFDSSPLDLSLMNFSFKNLSQLASINQDVLLQSGKESSRCSSPCKGSNLPGS</sequence>
<keyword evidence="5 12" id="KW-0418">Kinase</keyword>
<evidence type="ECO:0000259" key="10">
    <source>
        <dbReference type="PROSITE" id="PS50011"/>
    </source>
</evidence>
<feature type="domain" description="AGC-kinase C-terminal" evidence="11">
    <location>
        <begin position="756"/>
        <end position="850"/>
    </location>
</feature>
<feature type="compositionally biased region" description="Basic and acidic residues" evidence="9">
    <location>
        <begin position="208"/>
        <end position="218"/>
    </location>
</feature>
<dbReference type="Gene3D" id="3.30.200.20">
    <property type="entry name" value="Phosphorylase Kinase, domain 1"/>
    <property type="match status" value="2"/>
</dbReference>
<dbReference type="Pfam" id="PF00069">
    <property type="entry name" value="Pkinase"/>
    <property type="match status" value="1"/>
</dbReference>
<evidence type="ECO:0000256" key="9">
    <source>
        <dbReference type="SAM" id="MobiDB-lite"/>
    </source>
</evidence>
<dbReference type="EC" id="2.7.11.1" evidence="1"/>
<keyword evidence="4" id="KW-0547">Nucleotide-binding</keyword>
<evidence type="ECO:0000256" key="2">
    <source>
        <dbReference type="ARBA" id="ARBA00022527"/>
    </source>
</evidence>
<dbReference type="InterPro" id="IPR050236">
    <property type="entry name" value="Ser_Thr_kinase_AGC"/>
</dbReference>
<gene>
    <name evidence="12" type="ORF">Sradi_3754400</name>
</gene>
<dbReference type="GO" id="GO:0004674">
    <property type="term" value="F:protein serine/threonine kinase activity"/>
    <property type="evidence" value="ECO:0007669"/>
    <property type="project" value="UniProtKB-KW"/>
</dbReference>
<protein>
    <recommendedName>
        <fullName evidence="1">non-specific serine/threonine protein kinase</fullName>
        <ecNumber evidence="1">2.7.11.1</ecNumber>
    </recommendedName>
</protein>
<reference evidence="12" key="1">
    <citation type="submission" date="2020-06" db="EMBL/GenBank/DDBJ databases">
        <authorList>
            <person name="Li T."/>
            <person name="Hu X."/>
            <person name="Zhang T."/>
            <person name="Song X."/>
            <person name="Zhang H."/>
            <person name="Dai N."/>
            <person name="Sheng W."/>
            <person name="Hou X."/>
            <person name="Wei L."/>
        </authorList>
    </citation>
    <scope>NUCLEOTIDE SEQUENCE</scope>
    <source>
        <strain evidence="12">G02</strain>
        <tissue evidence="12">Leaf</tissue>
    </source>
</reference>
<keyword evidence="3" id="KW-0808">Transferase</keyword>
<dbReference type="InterPro" id="IPR011009">
    <property type="entry name" value="Kinase-like_dom_sf"/>
</dbReference>
<dbReference type="PROSITE" id="PS50011">
    <property type="entry name" value="PROTEIN_KINASE_DOM"/>
    <property type="match status" value="1"/>
</dbReference>
<accession>A0AAW2PYQ3</accession>
<evidence type="ECO:0000259" key="11">
    <source>
        <dbReference type="PROSITE" id="PS51285"/>
    </source>
</evidence>
<dbReference type="EMBL" id="JACGWJ010000016">
    <property type="protein sequence ID" value="KAL0360699.1"/>
    <property type="molecule type" value="Genomic_DNA"/>
</dbReference>
<evidence type="ECO:0000256" key="5">
    <source>
        <dbReference type="ARBA" id="ARBA00022777"/>
    </source>
</evidence>
<feature type="region of interest" description="Disordered" evidence="9">
    <location>
        <begin position="190"/>
        <end position="219"/>
    </location>
</feature>
<dbReference type="PANTHER" id="PTHR24356">
    <property type="entry name" value="SERINE/THREONINE-PROTEIN KINASE"/>
    <property type="match status" value="1"/>
</dbReference>
<evidence type="ECO:0000256" key="3">
    <source>
        <dbReference type="ARBA" id="ARBA00022679"/>
    </source>
</evidence>
<dbReference type="GO" id="GO:0035556">
    <property type="term" value="P:intracellular signal transduction"/>
    <property type="evidence" value="ECO:0007669"/>
    <property type="project" value="TreeGrafter"/>
</dbReference>
<feature type="compositionally biased region" description="Low complexity" evidence="9">
    <location>
        <begin position="518"/>
        <end position="535"/>
    </location>
</feature>
<evidence type="ECO:0000256" key="4">
    <source>
        <dbReference type="ARBA" id="ARBA00022741"/>
    </source>
</evidence>
<dbReference type="PANTHER" id="PTHR24356:SF354">
    <property type="entry name" value="SERINE_THREONINE PROTEIN KINASE IRE4-RELATED"/>
    <property type="match status" value="1"/>
</dbReference>
<feature type="compositionally biased region" description="Polar residues" evidence="9">
    <location>
        <begin position="196"/>
        <end position="207"/>
    </location>
</feature>
<evidence type="ECO:0000313" key="12">
    <source>
        <dbReference type="EMBL" id="KAL0360699.1"/>
    </source>
</evidence>
<feature type="domain" description="Protein kinase" evidence="10">
    <location>
        <begin position="449"/>
        <end position="790"/>
    </location>
</feature>
<dbReference type="GO" id="GO:0005524">
    <property type="term" value="F:ATP binding"/>
    <property type="evidence" value="ECO:0007669"/>
    <property type="project" value="UniProtKB-KW"/>
</dbReference>
<evidence type="ECO:0000256" key="7">
    <source>
        <dbReference type="ARBA" id="ARBA00047899"/>
    </source>
</evidence>
<evidence type="ECO:0000256" key="1">
    <source>
        <dbReference type="ARBA" id="ARBA00012513"/>
    </source>
</evidence>
<dbReference type="Pfam" id="PF26031">
    <property type="entry name" value="IREH1"/>
    <property type="match status" value="1"/>
</dbReference>
<name>A0AAW2PYQ3_SESRA</name>
<dbReference type="CDD" id="cd05579">
    <property type="entry name" value="STKc_MAST_like"/>
    <property type="match status" value="1"/>
</dbReference>
<keyword evidence="6" id="KW-0067">ATP-binding</keyword>
<comment type="catalytic activity">
    <reaction evidence="8">
        <text>L-seryl-[protein] + ATP = O-phospho-L-seryl-[protein] + ADP + H(+)</text>
        <dbReference type="Rhea" id="RHEA:17989"/>
        <dbReference type="Rhea" id="RHEA-COMP:9863"/>
        <dbReference type="Rhea" id="RHEA-COMP:11604"/>
        <dbReference type="ChEBI" id="CHEBI:15378"/>
        <dbReference type="ChEBI" id="CHEBI:29999"/>
        <dbReference type="ChEBI" id="CHEBI:30616"/>
        <dbReference type="ChEBI" id="CHEBI:83421"/>
        <dbReference type="ChEBI" id="CHEBI:456216"/>
        <dbReference type="EC" id="2.7.11.1"/>
    </reaction>
</comment>
<dbReference type="InterPro" id="IPR000719">
    <property type="entry name" value="Prot_kinase_dom"/>
</dbReference>
<comment type="catalytic activity">
    <reaction evidence="7">
        <text>L-threonyl-[protein] + ATP = O-phospho-L-threonyl-[protein] + ADP + H(+)</text>
        <dbReference type="Rhea" id="RHEA:46608"/>
        <dbReference type="Rhea" id="RHEA-COMP:11060"/>
        <dbReference type="Rhea" id="RHEA-COMP:11605"/>
        <dbReference type="ChEBI" id="CHEBI:15378"/>
        <dbReference type="ChEBI" id="CHEBI:30013"/>
        <dbReference type="ChEBI" id="CHEBI:30616"/>
        <dbReference type="ChEBI" id="CHEBI:61977"/>
        <dbReference type="ChEBI" id="CHEBI:456216"/>
        <dbReference type="EC" id="2.7.11.1"/>
    </reaction>
</comment>
<dbReference type="SUPFAM" id="SSF56112">
    <property type="entry name" value="Protein kinase-like (PK-like)"/>
    <property type="match status" value="1"/>
</dbReference>
<dbReference type="SMART" id="SM00220">
    <property type="entry name" value="S_TKc"/>
    <property type="match status" value="1"/>
</dbReference>
<comment type="caution">
    <text evidence="12">The sequence shown here is derived from an EMBL/GenBank/DDBJ whole genome shotgun (WGS) entry which is preliminary data.</text>
</comment>
<dbReference type="InterPro" id="IPR000961">
    <property type="entry name" value="AGC-kinase_C"/>
</dbReference>
<reference evidence="12" key="2">
    <citation type="journal article" date="2024" name="Plant">
        <title>Genomic evolution and insights into agronomic trait innovations of Sesamum species.</title>
        <authorList>
            <person name="Miao H."/>
            <person name="Wang L."/>
            <person name="Qu L."/>
            <person name="Liu H."/>
            <person name="Sun Y."/>
            <person name="Le M."/>
            <person name="Wang Q."/>
            <person name="Wei S."/>
            <person name="Zheng Y."/>
            <person name="Lin W."/>
            <person name="Duan Y."/>
            <person name="Cao H."/>
            <person name="Xiong S."/>
            <person name="Wang X."/>
            <person name="Wei L."/>
            <person name="Li C."/>
            <person name="Ma Q."/>
            <person name="Ju M."/>
            <person name="Zhao R."/>
            <person name="Li G."/>
            <person name="Mu C."/>
            <person name="Tian Q."/>
            <person name="Mei H."/>
            <person name="Zhang T."/>
            <person name="Gao T."/>
            <person name="Zhang H."/>
        </authorList>
    </citation>
    <scope>NUCLEOTIDE SEQUENCE</scope>
    <source>
        <strain evidence="12">G02</strain>
    </source>
</reference>
<evidence type="ECO:0000256" key="6">
    <source>
        <dbReference type="ARBA" id="ARBA00022840"/>
    </source>
</evidence>
<feature type="compositionally biased region" description="Low complexity" evidence="9">
    <location>
        <begin position="401"/>
        <end position="417"/>
    </location>
</feature>
<proteinExistence type="predicted"/>
<dbReference type="PROSITE" id="PS00108">
    <property type="entry name" value="PROTEIN_KINASE_ST"/>
    <property type="match status" value="1"/>
</dbReference>
<dbReference type="Gene3D" id="1.10.510.10">
    <property type="entry name" value="Transferase(Phosphotransferase) domain 1"/>
    <property type="match status" value="2"/>
</dbReference>
<dbReference type="PROSITE" id="PS51285">
    <property type="entry name" value="AGC_KINASE_CTER"/>
    <property type="match status" value="1"/>
</dbReference>
<dbReference type="AlphaFoldDB" id="A0AAW2PYQ3"/>
<evidence type="ECO:0000256" key="8">
    <source>
        <dbReference type="ARBA" id="ARBA00048679"/>
    </source>
</evidence>
<feature type="region of interest" description="Disordered" evidence="9">
    <location>
        <begin position="517"/>
        <end position="543"/>
    </location>
</feature>
<dbReference type="InterPro" id="IPR058783">
    <property type="entry name" value="IREH1/IRE-like_N"/>
</dbReference>
<dbReference type="InterPro" id="IPR008271">
    <property type="entry name" value="Ser/Thr_kinase_AS"/>
</dbReference>
<feature type="region of interest" description="Disordered" evidence="9">
    <location>
        <begin position="401"/>
        <end position="423"/>
    </location>
</feature>